<name>A0A0M4FI46_9BACI</name>
<comment type="cofactor">
    <cofactor evidence="1">
        <name>pantetheine 4'-phosphate</name>
        <dbReference type="ChEBI" id="CHEBI:47942"/>
    </cofactor>
</comment>
<dbReference type="GO" id="GO:0043041">
    <property type="term" value="P:amino acid activation for nonribosomal peptide biosynthetic process"/>
    <property type="evidence" value="ECO:0007669"/>
    <property type="project" value="TreeGrafter"/>
</dbReference>
<dbReference type="GO" id="GO:0008610">
    <property type="term" value="P:lipid biosynthetic process"/>
    <property type="evidence" value="ECO:0007669"/>
    <property type="project" value="UniProtKB-ARBA"/>
</dbReference>
<feature type="domain" description="Carrier" evidence="7">
    <location>
        <begin position="2082"/>
        <end position="2159"/>
    </location>
</feature>
<dbReference type="Proteomes" id="UP000067625">
    <property type="component" value="Chromosome"/>
</dbReference>
<dbReference type="Gene3D" id="3.30.559.10">
    <property type="entry name" value="Chloramphenicol acetyltransferase-like domain"/>
    <property type="match status" value="2"/>
</dbReference>
<dbReference type="SUPFAM" id="SSF52777">
    <property type="entry name" value="CoA-dependent acyltransferases"/>
    <property type="match status" value="4"/>
</dbReference>
<comment type="similarity">
    <text evidence="2">Belongs to the ATP-dependent AMP-binding enzyme family.</text>
</comment>
<sequence length="2167" mass="248050">MNRLLDTISGLSEEKKALIQKELQKRLEKEKKKIVPGERGKTAFPLSSSQQRMFFLEKLDAGNPFYNIPGCLKFKGFLDLVVLEEALNLLIQRHNVLRMHFVVNEDGDGFQRINDQFNKIELVVKNVQGYTNEQIQELITSLLQQPFYLEKGPLWSASILQKDAEESLLVLSFHHIIFDGWSLENFIQQLLTIYKQISEENVRTEVNLNDLQYTDYVEWEKSYMTEEKKEKQLAFWEKELEGCTELLNLPLDYQRPKEQNHKGKLYSIEMPREVYHQLSEVCKENDTTLFMMTLAAFKVLLSRNSNQEDIIVGFPISCRDQAEIKDLIGLFVNTLPIRSKLSSQLSFIDLLKQVKSNSLQVFENKYVSFDSVVERVRPTRELSYNPIFQVLFSYQNAIPSVQLENLIVDFEHIDPGTSKFDLSLDIFEGSGDVLPKIVFEYNTDLFHGSTVQRMANQYLHLLSQIAKDPEQSISHLNLLTEDEEEELAKLGSGPEQFYDSSESVMALFEKAVHANHESVALSYRDHCYSYDELNKAVNRFASYLNKQGVQKNELVGISIDKSMEMVISMLAVLKIGAAYVPIDPQYPIERQEFIINDSGIKVLITSHQVNHDLSLALNEVIVLNDSVIAELKEMDDEYQAVEVNLDDTAYIIYTSGTTGQPKGVIISHGNLVNAYFGWERAYSLSDGIKTHLQMASFSFDVCTGDIIRALLSGAKLVLCPPEFLTDSEELYQLIVKEQVDFAEFVPAVFRHLIQFLEDTNQKLDHMKIVVLGSDVWYMDEYKQFQSYLNPEARLINSYGLTEDTIDSTFFESNHEHLPQASTVPIGKPLANKQLFILDSELNMVPFGVIGELYIGGKGVAKGYMNRNELTNERFIYHAVGEESIYLYKTGDLARFLLDGNIELIGRTDSQVKIRGFRVELNEVSAVLLKFADLKDCIVVDYGDHNDKQLIAYYVESDKEIHTQDLRNHMKKSLPDYMVPNQFIKIDQIPLSANGKINRQLLPAPDLEKYLSSYVAARTLNESMLQDIWEQIFAQPRIGVNDNFFELGGHSLMAMQITSQIRKAFHIHVPLKAIFEAPTIAKLAEYISKLEGKGQNDVFDLPEYKPDKENKYEPFPLTDVQQAYWVGRQEIFELGNVTTHSYDELEAENLDVEAFEQAWNQLIMRHEMLRTVISEDGYQQTLKEVPYYKIKVLDFEHSNEEQCSIGLQGVRDEMSHQKLSVTQWPTFDIRVTKLARNQARIHFSTDALFWDVWSFVNLVRELVVIYEDKSEMLPELDFSFRDYVFAEQEIVKNTKKYEEAREYWNNKVKFLPPAPELPIAQNPRSILEPKFTRYHRVLERERWEKLKNKASSYGITVTGLLLAVHAEVFAAWSKEPAFSLNLTFLSRHAVHQQVTDIVGEFTSLTLLAIDQQIGSTFIERARKIQKELWDDLEHNYISGVEVLRALTSAQGDATQAKMPVVFTSALVVPVPDQEDTPIPFKPVSENGITQTSQVWLDCGVWEDTKRLLCNWDVVEEVYPEGFIKDMFECYWAFVQKLAVDDAIWEEKVIPLIPDDQKELRATINHTEKEWEEGLLHSNFEKQAVQKPNAIAVETSDRCFTYQEIDQKANSLSNYVIELGAKKNQAIGIIMDKGWEQVVAGLSVLKANAAYLPINPDLPKERIDYLIQKADIQIILTQSWLESDFKENRNVHVIDVDTFDYLSNDEKAPQIEANPDDLAYVIFTSGSTGEPKGVMISHQAALNTILDVNERFGITEKDKVLALSSFTFDLSVYDVFGMLASGGTIVIPDKEKALDPIHWYELINEKQITVWNSVPQLMSLLVEYIYSNNMDLPESIRLVMLSGDWIPLSLPEQMKDLSGNDNLQVISLGGATEASIWSIMYPIHNVKSGWKSIPYGKPMKNQKVYVLNKFLEHCPTWGFGDIYIGGVGVAEGYWKDEEKTKNSFIIHPQTGERLYRTGDIGRYLPDGNIELLGREDNQVKIQGYRVELGEIEVNLSQHPQIEKCVILASNKNDIKSLIAFYISENHIEPDHLHHFLENKIASYMIPSQFICIDTIPLTSNGKVDYKKLNSLVKETTHAAEKWEPPVTEMQLSITKLWSEILNVDEKEIGINNSFFELGGDSMQAIRMMTKLQKELSMQLSLKDFYQEPSVSSLANLAEQKMFIGANGSL</sequence>
<dbReference type="FunFam" id="3.30.559.10:FF:000023">
    <property type="entry name" value="Non-ribosomal peptide synthetase"/>
    <property type="match status" value="1"/>
</dbReference>
<dbReference type="CDD" id="cd12114">
    <property type="entry name" value="A_NRPS_TlmIV_like"/>
    <property type="match status" value="1"/>
</dbReference>
<keyword evidence="3" id="KW-0596">Phosphopantetheine</keyword>
<dbReference type="InterPro" id="IPR025110">
    <property type="entry name" value="AMP-bd_C"/>
</dbReference>
<evidence type="ECO:0000256" key="3">
    <source>
        <dbReference type="ARBA" id="ARBA00022450"/>
    </source>
</evidence>
<dbReference type="CDD" id="cd19535">
    <property type="entry name" value="Cyc_NRPS"/>
    <property type="match status" value="1"/>
</dbReference>
<dbReference type="Pfam" id="PF00501">
    <property type="entry name" value="AMP-binding"/>
    <property type="match status" value="2"/>
</dbReference>
<protein>
    <recommendedName>
        <fullName evidence="7">Carrier domain-containing protein</fullName>
    </recommendedName>
</protein>
<dbReference type="NCBIfam" id="TIGR01733">
    <property type="entry name" value="AA-adenyl-dom"/>
    <property type="match status" value="2"/>
</dbReference>
<dbReference type="CDD" id="cd05930">
    <property type="entry name" value="A_NRPS"/>
    <property type="match status" value="1"/>
</dbReference>
<dbReference type="GO" id="GO:0005737">
    <property type="term" value="C:cytoplasm"/>
    <property type="evidence" value="ECO:0007669"/>
    <property type="project" value="TreeGrafter"/>
</dbReference>
<evidence type="ECO:0000313" key="9">
    <source>
        <dbReference type="Proteomes" id="UP000067625"/>
    </source>
</evidence>
<dbReference type="Pfam" id="PF13193">
    <property type="entry name" value="AMP-binding_C"/>
    <property type="match status" value="2"/>
</dbReference>
<dbReference type="PROSITE" id="PS00455">
    <property type="entry name" value="AMP_BINDING"/>
    <property type="match status" value="2"/>
</dbReference>
<evidence type="ECO:0000256" key="1">
    <source>
        <dbReference type="ARBA" id="ARBA00001957"/>
    </source>
</evidence>
<dbReference type="SUPFAM" id="SSF47336">
    <property type="entry name" value="ACP-like"/>
    <property type="match status" value="2"/>
</dbReference>
<keyword evidence="6" id="KW-0045">Antibiotic biosynthesis</keyword>
<organism evidence="8 9">
    <name type="scientific">Bacillus gobiensis</name>
    <dbReference type="NCBI Taxonomy" id="1441095"/>
    <lineage>
        <taxon>Bacteria</taxon>
        <taxon>Bacillati</taxon>
        <taxon>Bacillota</taxon>
        <taxon>Bacilli</taxon>
        <taxon>Bacillales</taxon>
        <taxon>Bacillaceae</taxon>
        <taxon>Bacillus</taxon>
    </lineage>
</organism>
<evidence type="ECO:0000313" key="8">
    <source>
        <dbReference type="EMBL" id="ALC82524.1"/>
    </source>
</evidence>
<dbReference type="Gene3D" id="3.30.300.30">
    <property type="match status" value="2"/>
</dbReference>
<gene>
    <name evidence="8" type="ORF">AM592_13740</name>
</gene>
<dbReference type="InterPro" id="IPR020845">
    <property type="entry name" value="AMP-binding_CS"/>
</dbReference>
<evidence type="ECO:0000256" key="6">
    <source>
        <dbReference type="ARBA" id="ARBA00023194"/>
    </source>
</evidence>
<dbReference type="SUPFAM" id="SSF56801">
    <property type="entry name" value="Acetyl-CoA synthetase-like"/>
    <property type="match status" value="2"/>
</dbReference>
<dbReference type="OrthoDB" id="9765680at2"/>
<dbReference type="GO" id="GO:0016874">
    <property type="term" value="F:ligase activity"/>
    <property type="evidence" value="ECO:0007669"/>
    <property type="project" value="UniProtKB-KW"/>
</dbReference>
<dbReference type="FunFam" id="3.40.50.980:FF:000001">
    <property type="entry name" value="Non-ribosomal peptide synthetase"/>
    <property type="match status" value="2"/>
</dbReference>
<feature type="domain" description="Carrier" evidence="7">
    <location>
        <begin position="1015"/>
        <end position="1090"/>
    </location>
</feature>
<dbReference type="InterPro" id="IPR000873">
    <property type="entry name" value="AMP-dep_synth/lig_dom"/>
</dbReference>
<dbReference type="CDD" id="cd19531">
    <property type="entry name" value="LCL_NRPS-like"/>
    <property type="match status" value="1"/>
</dbReference>
<evidence type="ECO:0000256" key="5">
    <source>
        <dbReference type="ARBA" id="ARBA00022598"/>
    </source>
</evidence>
<evidence type="ECO:0000259" key="7">
    <source>
        <dbReference type="PROSITE" id="PS50075"/>
    </source>
</evidence>
<evidence type="ECO:0000256" key="4">
    <source>
        <dbReference type="ARBA" id="ARBA00022553"/>
    </source>
</evidence>
<dbReference type="InterPro" id="IPR009081">
    <property type="entry name" value="PP-bd_ACP"/>
</dbReference>
<keyword evidence="4" id="KW-0597">Phosphoprotein</keyword>
<dbReference type="PANTHER" id="PTHR45527:SF1">
    <property type="entry name" value="FATTY ACID SYNTHASE"/>
    <property type="match status" value="1"/>
</dbReference>
<dbReference type="FunFam" id="3.30.559.30:FF:000006">
    <property type="entry name" value="Yersiniabactin polyketide/non-ribosomal peptide synthetase"/>
    <property type="match status" value="1"/>
</dbReference>
<evidence type="ECO:0000256" key="2">
    <source>
        <dbReference type="ARBA" id="ARBA00006432"/>
    </source>
</evidence>
<dbReference type="GO" id="GO:0044550">
    <property type="term" value="P:secondary metabolite biosynthetic process"/>
    <property type="evidence" value="ECO:0007669"/>
    <property type="project" value="UniProtKB-ARBA"/>
</dbReference>
<dbReference type="Gene3D" id="3.30.559.30">
    <property type="entry name" value="Nonribosomal peptide synthetase, condensation domain"/>
    <property type="match status" value="2"/>
</dbReference>
<dbReference type="FunFam" id="3.30.300.30:FF:000010">
    <property type="entry name" value="Enterobactin synthetase component F"/>
    <property type="match status" value="1"/>
</dbReference>
<dbReference type="PATRIC" id="fig|1441095.3.peg.3017"/>
<dbReference type="Gene3D" id="3.40.50.980">
    <property type="match status" value="4"/>
</dbReference>
<dbReference type="GO" id="GO:0031177">
    <property type="term" value="F:phosphopantetheine binding"/>
    <property type="evidence" value="ECO:0007669"/>
    <property type="project" value="InterPro"/>
</dbReference>
<dbReference type="STRING" id="1441095.AM592_13740"/>
<keyword evidence="5" id="KW-0436">Ligase</keyword>
<dbReference type="InterPro" id="IPR023213">
    <property type="entry name" value="CAT-like_dom_sf"/>
</dbReference>
<dbReference type="SMART" id="SM00823">
    <property type="entry name" value="PKS_PP"/>
    <property type="match status" value="2"/>
</dbReference>
<dbReference type="Gene3D" id="1.10.1200.10">
    <property type="entry name" value="ACP-like"/>
    <property type="match status" value="2"/>
</dbReference>
<dbReference type="Pfam" id="PF00550">
    <property type="entry name" value="PP-binding"/>
    <property type="match status" value="2"/>
</dbReference>
<accession>A0A0M4FI46</accession>
<dbReference type="InterPro" id="IPR036736">
    <property type="entry name" value="ACP-like_sf"/>
</dbReference>
<dbReference type="InterPro" id="IPR001242">
    <property type="entry name" value="Condensation_dom"/>
</dbReference>
<keyword evidence="9" id="KW-1185">Reference proteome</keyword>
<dbReference type="PROSITE" id="PS00012">
    <property type="entry name" value="PHOSPHOPANTETHEINE"/>
    <property type="match status" value="1"/>
</dbReference>
<dbReference type="Pfam" id="PF00668">
    <property type="entry name" value="Condensation"/>
    <property type="match status" value="2"/>
</dbReference>
<dbReference type="InterPro" id="IPR006162">
    <property type="entry name" value="Ppantetheine_attach_site"/>
</dbReference>
<dbReference type="InterPro" id="IPR045851">
    <property type="entry name" value="AMP-bd_C_sf"/>
</dbReference>
<dbReference type="FunFam" id="3.40.50.12780:FF:000012">
    <property type="entry name" value="Non-ribosomal peptide synthetase"/>
    <property type="match status" value="1"/>
</dbReference>
<dbReference type="InterPro" id="IPR010071">
    <property type="entry name" value="AA_adenyl_dom"/>
</dbReference>
<dbReference type="InterPro" id="IPR020806">
    <property type="entry name" value="PKS_PP-bd"/>
</dbReference>
<dbReference type="RefSeq" id="WP_053604320.1">
    <property type="nucleotide sequence ID" value="NZ_CP012600.1"/>
</dbReference>
<dbReference type="GO" id="GO:0017000">
    <property type="term" value="P:antibiotic biosynthetic process"/>
    <property type="evidence" value="ECO:0007669"/>
    <property type="project" value="UniProtKB-KW"/>
</dbReference>
<dbReference type="EMBL" id="CP012600">
    <property type="protein sequence ID" value="ALC82524.1"/>
    <property type="molecule type" value="Genomic_DNA"/>
</dbReference>
<dbReference type="PANTHER" id="PTHR45527">
    <property type="entry name" value="NONRIBOSOMAL PEPTIDE SYNTHETASE"/>
    <property type="match status" value="1"/>
</dbReference>
<reference evidence="8 9" key="2">
    <citation type="journal article" date="2016" name="Int. J. Syst. Evol. Microbiol.">
        <title>Bacillus gobiensis sp. nov., isolated from a soil sample.</title>
        <authorList>
            <person name="Liu B."/>
            <person name="Liu G.H."/>
            <person name="Cetin S."/>
            <person name="Schumann P."/>
            <person name="Pan Z.Z."/>
            <person name="Chen Q.Q."/>
        </authorList>
    </citation>
    <scope>NUCLEOTIDE SEQUENCE [LARGE SCALE GENOMIC DNA]</scope>
    <source>
        <strain evidence="8 9">FJAT-4402</strain>
    </source>
</reference>
<dbReference type="Gene3D" id="2.30.38.10">
    <property type="entry name" value="Luciferase, Domain 3"/>
    <property type="match status" value="2"/>
</dbReference>
<proteinExistence type="inferred from homology"/>
<dbReference type="PROSITE" id="PS50075">
    <property type="entry name" value="CARRIER"/>
    <property type="match status" value="2"/>
</dbReference>
<dbReference type="InterPro" id="IPR057737">
    <property type="entry name" value="Condensation_MtbB-like"/>
</dbReference>
<reference evidence="9" key="1">
    <citation type="submission" date="2015-08" db="EMBL/GenBank/DDBJ databases">
        <title>Genome sequencing project for genomic taxonomy and phylogenomics of Bacillus-like bacteria.</title>
        <authorList>
            <person name="Liu B."/>
            <person name="Wang J."/>
            <person name="Zhu Y."/>
            <person name="Liu G."/>
            <person name="Chen Q."/>
            <person name="Chen Z."/>
            <person name="Lan J."/>
            <person name="Che J."/>
            <person name="Ge C."/>
            <person name="Shi H."/>
            <person name="Pan Z."/>
            <person name="Liu X."/>
        </authorList>
    </citation>
    <scope>NUCLEOTIDE SEQUENCE [LARGE SCALE GENOMIC DNA]</scope>
    <source>
        <strain evidence="9">FJAT-4402</strain>
    </source>
</reference>
<dbReference type="FunFam" id="1.10.1200.10:FF:000005">
    <property type="entry name" value="Nonribosomal peptide synthetase 1"/>
    <property type="match status" value="1"/>
</dbReference>
<dbReference type="NCBIfam" id="NF003417">
    <property type="entry name" value="PRK04813.1"/>
    <property type="match status" value="2"/>
</dbReference>